<name>A0ABR3VWW0_9PEZI</name>
<proteinExistence type="inferred from homology"/>
<dbReference type="InterPro" id="IPR012338">
    <property type="entry name" value="Beta-lactam/transpept-like"/>
</dbReference>
<keyword evidence="2" id="KW-0378">Hydrolase</keyword>
<reference evidence="4 5" key="1">
    <citation type="journal article" date="2024" name="IMA Fungus">
        <title>IMA Genome - F19 : A genome assembly and annotation guide to empower mycologists, including annotated draft genome sequences of Ceratocystis pirilliformis, Diaporthe australafricana, Fusarium ophioides, Paecilomyces lecythidis, and Sporothrix stenoceras.</title>
        <authorList>
            <person name="Aylward J."/>
            <person name="Wilson A.M."/>
            <person name="Visagie C.M."/>
            <person name="Spraker J."/>
            <person name="Barnes I."/>
            <person name="Buitendag C."/>
            <person name="Ceriani C."/>
            <person name="Del Mar Angel L."/>
            <person name="du Plessis D."/>
            <person name="Fuchs T."/>
            <person name="Gasser K."/>
            <person name="Kramer D."/>
            <person name="Li W."/>
            <person name="Munsamy K."/>
            <person name="Piso A."/>
            <person name="Price J.L."/>
            <person name="Sonnekus B."/>
            <person name="Thomas C."/>
            <person name="van der Nest A."/>
            <person name="van Dijk A."/>
            <person name="van Heerden A."/>
            <person name="van Vuuren N."/>
            <person name="Yilmaz N."/>
            <person name="Duong T.A."/>
            <person name="van der Merwe N.A."/>
            <person name="Wingfield M.J."/>
            <person name="Wingfield B.D."/>
        </authorList>
    </citation>
    <scope>NUCLEOTIDE SEQUENCE [LARGE SCALE GENOMIC DNA]</scope>
    <source>
        <strain evidence="4 5">CMW 18300</strain>
    </source>
</reference>
<dbReference type="Pfam" id="PF00144">
    <property type="entry name" value="Beta-lactamase"/>
    <property type="match status" value="1"/>
</dbReference>
<evidence type="ECO:0000259" key="3">
    <source>
        <dbReference type="Pfam" id="PF00144"/>
    </source>
</evidence>
<evidence type="ECO:0000313" key="4">
    <source>
        <dbReference type="EMBL" id="KAL1847242.1"/>
    </source>
</evidence>
<accession>A0ABR3VWW0</accession>
<dbReference type="PANTHER" id="PTHR43283:SF17">
    <property type="entry name" value="(LOVD), PUTATIVE (AFU_ORTHOLOGUE AFUA_5G00920)-RELATED"/>
    <property type="match status" value="1"/>
</dbReference>
<keyword evidence="5" id="KW-1185">Reference proteome</keyword>
<evidence type="ECO:0000256" key="1">
    <source>
        <dbReference type="ARBA" id="ARBA00009009"/>
    </source>
</evidence>
<dbReference type="SUPFAM" id="SSF56601">
    <property type="entry name" value="beta-lactamase/transpeptidase-like"/>
    <property type="match status" value="1"/>
</dbReference>
<dbReference type="EMBL" id="JAWRVE010000247">
    <property type="protein sequence ID" value="KAL1847242.1"/>
    <property type="molecule type" value="Genomic_DNA"/>
</dbReference>
<gene>
    <name evidence="4" type="ORF">Daus18300_014006</name>
</gene>
<feature type="domain" description="Beta-lactamase-related" evidence="3">
    <location>
        <begin position="5"/>
        <end position="362"/>
    </location>
</feature>
<evidence type="ECO:0000313" key="5">
    <source>
        <dbReference type="Proteomes" id="UP001583177"/>
    </source>
</evidence>
<comment type="similarity">
    <text evidence="1">Belongs to the class-A beta-lactamase family.</text>
</comment>
<comment type="caution">
    <text evidence="4">The sequence shown here is derived from an EMBL/GenBank/DDBJ whole genome shotgun (WGS) entry which is preliminary data.</text>
</comment>
<dbReference type="PANTHER" id="PTHR43283">
    <property type="entry name" value="BETA-LACTAMASE-RELATED"/>
    <property type="match status" value="1"/>
</dbReference>
<dbReference type="InterPro" id="IPR001466">
    <property type="entry name" value="Beta-lactam-related"/>
</dbReference>
<dbReference type="Proteomes" id="UP001583177">
    <property type="component" value="Unassembled WGS sequence"/>
</dbReference>
<evidence type="ECO:0000256" key="2">
    <source>
        <dbReference type="ARBA" id="ARBA00022801"/>
    </source>
</evidence>
<organism evidence="4 5">
    <name type="scientific">Diaporthe australafricana</name>
    <dbReference type="NCBI Taxonomy" id="127596"/>
    <lineage>
        <taxon>Eukaryota</taxon>
        <taxon>Fungi</taxon>
        <taxon>Dikarya</taxon>
        <taxon>Ascomycota</taxon>
        <taxon>Pezizomycotina</taxon>
        <taxon>Sordariomycetes</taxon>
        <taxon>Sordariomycetidae</taxon>
        <taxon>Diaporthales</taxon>
        <taxon>Diaporthaceae</taxon>
        <taxon>Diaporthe</taxon>
    </lineage>
</organism>
<dbReference type="Gene3D" id="3.40.710.10">
    <property type="entry name" value="DD-peptidase/beta-lactamase superfamily"/>
    <property type="match status" value="1"/>
</dbReference>
<sequence>MAADLERHLQELVDTKQIPNASLYACDATGNFSYHSIFGSSAPTPGSAPFTKDVWIWAASSTKLYVSIAVMKLVEEGRLNLDDTVDTILPELAALKILTNKQPPWEYKEPENKITYRQLLLHTSGLTYFFHHPHLIAWKMQHPSTGGDVPSRFDAPLIAEPGTSWEYSCGLDWAGLAVERVVGTTLCTYLQKILAPVGVTEDNLTFFPEELPATAHVATMTQRNPDGGGLTPGNQGIPPLAKKGESFCYGGHGGFVRGEAPLRVLRSLLADDGLLLAPATAAEMLRPQLSPQQRESINNGLMYTAPPFERTAARGVKRGTMDHSLCGNVDVEGQPWGRGRGTVMWGGAPNIKWFLDREKGLCGYFGAAMLPSGDPTYVDVEAEFERAVYEMAGKGAPASRIW</sequence>
<dbReference type="InterPro" id="IPR050789">
    <property type="entry name" value="Diverse_Enzym_Activities"/>
</dbReference>
<protein>
    <recommendedName>
        <fullName evidence="3">Beta-lactamase-related domain-containing protein</fullName>
    </recommendedName>
</protein>